<accession>A0A644UNK6</accession>
<keyword evidence="2" id="KW-0288">FMN</keyword>
<dbReference type="GO" id="GO:0003955">
    <property type="term" value="F:NAD(P)H dehydrogenase (quinone) activity"/>
    <property type="evidence" value="ECO:0007669"/>
    <property type="project" value="UniProtKB-EC"/>
</dbReference>
<dbReference type="InterPro" id="IPR005025">
    <property type="entry name" value="FMN_Rdtase-like_dom"/>
</dbReference>
<evidence type="ECO:0000256" key="2">
    <source>
        <dbReference type="ARBA" id="ARBA00022643"/>
    </source>
</evidence>
<proteinExistence type="predicted"/>
<evidence type="ECO:0000256" key="1">
    <source>
        <dbReference type="ARBA" id="ARBA00022630"/>
    </source>
</evidence>
<comment type="caution">
    <text evidence="4">The sequence shown here is derived from an EMBL/GenBank/DDBJ whole genome shotgun (WGS) entry which is preliminary data.</text>
</comment>
<dbReference type="Gene3D" id="3.40.50.360">
    <property type="match status" value="1"/>
</dbReference>
<dbReference type="PANTHER" id="PTHR43278:SF1">
    <property type="entry name" value="IRON-SULFUR FLAVOPROTEIN MJ1083"/>
    <property type="match status" value="1"/>
</dbReference>
<sequence length="212" mass="22878">MKILGINGSHRKGKNTAALLKLVLEETERLGCSTELLELADLDIKLCIACNVCLKQSRCSVAGDDMAMVEHKLLEADGILLGSPVYWSNVTALMKNFMDRSRYLHITRNLLAGKAGAAVTNAGLLHGGQEATLKIMEGFLQAHGLHIVDARNPNTGIFTIGVVGAMMSGFKEDKAVWRRSGADDELVQATSRQLGRNMVALIQQLSGASKMT</sequence>
<dbReference type="AlphaFoldDB" id="A0A644UNK6"/>
<feature type="domain" description="NADPH-dependent FMN reductase-like" evidence="3">
    <location>
        <begin position="1"/>
        <end position="148"/>
    </location>
</feature>
<gene>
    <name evidence="4" type="ORF">SDC9_26251</name>
</gene>
<evidence type="ECO:0000259" key="3">
    <source>
        <dbReference type="Pfam" id="PF03358"/>
    </source>
</evidence>
<dbReference type="InterPro" id="IPR051796">
    <property type="entry name" value="ISF_SsuE-like"/>
</dbReference>
<organism evidence="4">
    <name type="scientific">bioreactor metagenome</name>
    <dbReference type="NCBI Taxonomy" id="1076179"/>
    <lineage>
        <taxon>unclassified sequences</taxon>
        <taxon>metagenomes</taxon>
        <taxon>ecological metagenomes</taxon>
    </lineage>
</organism>
<reference evidence="4" key="1">
    <citation type="submission" date="2019-08" db="EMBL/GenBank/DDBJ databases">
        <authorList>
            <person name="Kucharzyk K."/>
            <person name="Murdoch R.W."/>
            <person name="Higgins S."/>
            <person name="Loffler F."/>
        </authorList>
    </citation>
    <scope>NUCLEOTIDE SEQUENCE</scope>
</reference>
<keyword evidence="1" id="KW-0285">Flavoprotein</keyword>
<dbReference type="Pfam" id="PF03358">
    <property type="entry name" value="FMN_red"/>
    <property type="match status" value="1"/>
</dbReference>
<name>A0A644UNK6_9ZZZZ</name>
<dbReference type="EMBL" id="VSSQ01000136">
    <property type="protein sequence ID" value="MPL80352.1"/>
    <property type="molecule type" value="Genomic_DNA"/>
</dbReference>
<dbReference type="EC" id="1.6.5.2" evidence="4"/>
<evidence type="ECO:0000313" key="4">
    <source>
        <dbReference type="EMBL" id="MPL80352.1"/>
    </source>
</evidence>
<dbReference type="SUPFAM" id="SSF52218">
    <property type="entry name" value="Flavoproteins"/>
    <property type="match status" value="1"/>
</dbReference>
<keyword evidence="4" id="KW-0560">Oxidoreductase</keyword>
<dbReference type="PANTHER" id="PTHR43278">
    <property type="entry name" value="NAD(P)H-DEPENDENT FMN-CONTAINING OXIDOREDUCTASE YWQN-RELATED"/>
    <property type="match status" value="1"/>
</dbReference>
<dbReference type="SMR" id="A0A644UNK6"/>
<dbReference type="InterPro" id="IPR029039">
    <property type="entry name" value="Flavoprotein-like_sf"/>
</dbReference>
<protein>
    <submittedName>
        <fullName evidence="4">NAD(P)H dehydrogenase (Quinone)</fullName>
        <ecNumber evidence="4">1.6.5.2</ecNumber>
    </submittedName>
</protein>